<sequence length="63" mass="6128">MAAVLAGAGAGAGLVAGADAVEGFAGALPLGLLLGLLLQPPKAKPIQATAIASVVRFMRFLLT</sequence>
<name>A0ABQ1GMH3_9GAMM</name>
<dbReference type="Proteomes" id="UP000620046">
    <property type="component" value="Unassembled WGS sequence"/>
</dbReference>
<organism evidence="1 2">
    <name type="scientific">Dyella nitratireducens</name>
    <dbReference type="NCBI Taxonomy" id="1849580"/>
    <lineage>
        <taxon>Bacteria</taxon>
        <taxon>Pseudomonadati</taxon>
        <taxon>Pseudomonadota</taxon>
        <taxon>Gammaproteobacteria</taxon>
        <taxon>Lysobacterales</taxon>
        <taxon>Rhodanobacteraceae</taxon>
        <taxon>Dyella</taxon>
    </lineage>
</organism>
<dbReference type="EMBL" id="BMJA01000004">
    <property type="protein sequence ID" value="GGA46412.1"/>
    <property type="molecule type" value="Genomic_DNA"/>
</dbReference>
<protein>
    <submittedName>
        <fullName evidence="1">Uncharacterized protein</fullName>
    </submittedName>
</protein>
<proteinExistence type="predicted"/>
<comment type="caution">
    <text evidence="1">The sequence shown here is derived from an EMBL/GenBank/DDBJ whole genome shotgun (WGS) entry which is preliminary data.</text>
</comment>
<evidence type="ECO:0000313" key="1">
    <source>
        <dbReference type="EMBL" id="GGA46412.1"/>
    </source>
</evidence>
<reference evidence="2" key="1">
    <citation type="journal article" date="2019" name="Int. J. Syst. Evol. Microbiol.">
        <title>The Global Catalogue of Microorganisms (GCM) 10K type strain sequencing project: providing services to taxonomists for standard genome sequencing and annotation.</title>
        <authorList>
            <consortium name="The Broad Institute Genomics Platform"/>
            <consortium name="The Broad Institute Genome Sequencing Center for Infectious Disease"/>
            <person name="Wu L."/>
            <person name="Ma J."/>
        </authorList>
    </citation>
    <scope>NUCLEOTIDE SEQUENCE [LARGE SCALE GENOMIC DNA]</scope>
    <source>
        <strain evidence="2">CGMCC 1.15439</strain>
    </source>
</reference>
<evidence type="ECO:0000313" key="2">
    <source>
        <dbReference type="Proteomes" id="UP000620046"/>
    </source>
</evidence>
<keyword evidence="2" id="KW-1185">Reference proteome</keyword>
<accession>A0ABQ1GMH3</accession>
<gene>
    <name evidence="1" type="ORF">GCM10010981_39440</name>
</gene>